<protein>
    <recommendedName>
        <fullName evidence="6">Phosphoribosylglycinamide formyltransferase</fullName>
        <ecNumber evidence="6">2.1.2.2</ecNumber>
    </recommendedName>
    <alternativeName>
        <fullName evidence="6">5'-phosphoribosylglycinamide transformylase</fullName>
    </alternativeName>
    <alternativeName>
        <fullName evidence="6">GAR transformylase</fullName>
        <shortName evidence="6">GART</shortName>
    </alternativeName>
</protein>
<dbReference type="NCBIfam" id="TIGR00639">
    <property type="entry name" value="PurN"/>
    <property type="match status" value="1"/>
</dbReference>
<dbReference type="InterPro" id="IPR004607">
    <property type="entry name" value="GART"/>
</dbReference>
<evidence type="ECO:0000259" key="7">
    <source>
        <dbReference type="Pfam" id="PF00551"/>
    </source>
</evidence>
<proteinExistence type="inferred from homology"/>
<reference evidence="8 9" key="1">
    <citation type="submission" date="2019-03" db="EMBL/GenBank/DDBJ databases">
        <title>Genome sequence of Sphingomonas sp. 17J27-24.</title>
        <authorList>
            <person name="Kim M."/>
            <person name="Maeng S."/>
            <person name="Sathiyaraj S."/>
        </authorList>
    </citation>
    <scope>NUCLEOTIDE SEQUENCE [LARGE SCALE GENOMIC DNA]</scope>
    <source>
        <strain evidence="8 9">17J27-24</strain>
    </source>
</reference>
<evidence type="ECO:0000256" key="1">
    <source>
        <dbReference type="ARBA" id="ARBA00005054"/>
    </source>
</evidence>
<dbReference type="InterPro" id="IPR001555">
    <property type="entry name" value="GART_AS"/>
</dbReference>
<feature type="active site" description="Proton donor" evidence="6">
    <location>
        <position position="113"/>
    </location>
</feature>
<comment type="caution">
    <text evidence="8">The sequence shown here is derived from an EMBL/GenBank/DDBJ whole genome shotgun (WGS) entry which is preliminary data.</text>
</comment>
<evidence type="ECO:0000256" key="5">
    <source>
        <dbReference type="ARBA" id="ARBA00047664"/>
    </source>
</evidence>
<dbReference type="EC" id="2.1.2.2" evidence="6"/>
<dbReference type="AlphaFoldDB" id="A0A4Y8ZYS9"/>
<evidence type="ECO:0000256" key="2">
    <source>
        <dbReference type="ARBA" id="ARBA00022679"/>
    </source>
</evidence>
<evidence type="ECO:0000313" key="8">
    <source>
        <dbReference type="EMBL" id="TFI60159.1"/>
    </source>
</evidence>
<evidence type="ECO:0000256" key="3">
    <source>
        <dbReference type="ARBA" id="ARBA00022755"/>
    </source>
</evidence>
<feature type="binding site" evidence="6">
    <location>
        <position position="111"/>
    </location>
    <ligand>
        <name>(6R)-10-formyltetrahydrofolate</name>
        <dbReference type="ChEBI" id="CHEBI:195366"/>
    </ligand>
</feature>
<comment type="catalytic activity">
    <reaction evidence="5 6">
        <text>N(1)-(5-phospho-beta-D-ribosyl)glycinamide + (6R)-10-formyltetrahydrofolate = N(2)-formyl-N(1)-(5-phospho-beta-D-ribosyl)glycinamide + (6S)-5,6,7,8-tetrahydrofolate + H(+)</text>
        <dbReference type="Rhea" id="RHEA:15053"/>
        <dbReference type="ChEBI" id="CHEBI:15378"/>
        <dbReference type="ChEBI" id="CHEBI:57453"/>
        <dbReference type="ChEBI" id="CHEBI:143788"/>
        <dbReference type="ChEBI" id="CHEBI:147286"/>
        <dbReference type="ChEBI" id="CHEBI:195366"/>
        <dbReference type="EC" id="2.1.2.2"/>
    </reaction>
</comment>
<evidence type="ECO:0000256" key="4">
    <source>
        <dbReference type="ARBA" id="ARBA00038440"/>
    </source>
</evidence>
<dbReference type="GO" id="GO:0006189">
    <property type="term" value="P:'de novo' IMP biosynthetic process"/>
    <property type="evidence" value="ECO:0007669"/>
    <property type="project" value="UniProtKB-UniRule"/>
</dbReference>
<feature type="binding site" evidence="6">
    <location>
        <position position="69"/>
    </location>
    <ligand>
        <name>(6R)-10-formyltetrahydrofolate</name>
        <dbReference type="ChEBI" id="CHEBI:195366"/>
    </ligand>
</feature>
<dbReference type="Proteomes" id="UP000298213">
    <property type="component" value="Unassembled WGS sequence"/>
</dbReference>
<organism evidence="8 9">
    <name type="scientific">Sphingomonas parva</name>
    <dbReference type="NCBI Taxonomy" id="2555898"/>
    <lineage>
        <taxon>Bacteria</taxon>
        <taxon>Pseudomonadati</taxon>
        <taxon>Pseudomonadota</taxon>
        <taxon>Alphaproteobacteria</taxon>
        <taxon>Sphingomonadales</taxon>
        <taxon>Sphingomonadaceae</taxon>
        <taxon>Sphingomonas</taxon>
    </lineage>
</organism>
<dbReference type="CDD" id="cd08645">
    <property type="entry name" value="FMT_core_GART"/>
    <property type="match status" value="1"/>
</dbReference>
<keyword evidence="3 6" id="KW-0658">Purine biosynthesis</keyword>
<dbReference type="GO" id="GO:0005737">
    <property type="term" value="C:cytoplasm"/>
    <property type="evidence" value="ECO:0007669"/>
    <property type="project" value="TreeGrafter"/>
</dbReference>
<gene>
    <name evidence="6" type="primary">purN</name>
    <name evidence="8" type="ORF">E2493_00115</name>
</gene>
<dbReference type="PANTHER" id="PTHR43369">
    <property type="entry name" value="PHOSPHORIBOSYLGLYCINAMIDE FORMYLTRANSFERASE"/>
    <property type="match status" value="1"/>
</dbReference>
<comment type="function">
    <text evidence="6">Catalyzes the transfer of a formyl group from 10-formyltetrahydrofolate to 5-phospho-ribosyl-glycinamide (GAR), producing 5-phospho-ribosyl-N-formylglycinamide (FGAR) and tetrahydrofolate.</text>
</comment>
<dbReference type="HAMAP" id="MF_01930">
    <property type="entry name" value="PurN"/>
    <property type="match status" value="1"/>
</dbReference>
<comment type="pathway">
    <text evidence="1 6">Purine metabolism; IMP biosynthesis via de novo pathway; N(2)-formyl-N(1)-(5-phospho-D-ribosyl)glycinamide from N(1)-(5-phospho-D-ribosyl)glycinamide (10-formyl THF route): step 1/1.</text>
</comment>
<feature type="binding site" evidence="6">
    <location>
        <begin position="17"/>
        <end position="19"/>
    </location>
    <ligand>
        <name>N(1)-(5-phospho-beta-D-ribosyl)glycinamide</name>
        <dbReference type="ChEBI" id="CHEBI:143788"/>
    </ligand>
</feature>
<comment type="similarity">
    <text evidence="4 6">Belongs to the GART family.</text>
</comment>
<accession>A0A4Y8ZYS9</accession>
<evidence type="ECO:0000313" key="9">
    <source>
        <dbReference type="Proteomes" id="UP000298213"/>
    </source>
</evidence>
<dbReference type="Gene3D" id="3.40.50.170">
    <property type="entry name" value="Formyl transferase, N-terminal domain"/>
    <property type="match status" value="1"/>
</dbReference>
<evidence type="ECO:0000256" key="6">
    <source>
        <dbReference type="HAMAP-Rule" id="MF_01930"/>
    </source>
</evidence>
<dbReference type="RefSeq" id="WP_135082483.1">
    <property type="nucleotide sequence ID" value="NZ_SPDV01000001.1"/>
</dbReference>
<dbReference type="GO" id="GO:0004644">
    <property type="term" value="F:phosphoribosylglycinamide formyltransferase activity"/>
    <property type="evidence" value="ECO:0007669"/>
    <property type="project" value="UniProtKB-UniRule"/>
</dbReference>
<feature type="domain" description="Formyl transferase N-terminal" evidence="7">
    <location>
        <begin position="8"/>
        <end position="186"/>
    </location>
</feature>
<dbReference type="Pfam" id="PF00551">
    <property type="entry name" value="Formyl_trans_N"/>
    <property type="match status" value="1"/>
</dbReference>
<dbReference type="SUPFAM" id="SSF53328">
    <property type="entry name" value="Formyltransferase"/>
    <property type="match status" value="1"/>
</dbReference>
<dbReference type="InterPro" id="IPR036477">
    <property type="entry name" value="Formyl_transf_N_sf"/>
</dbReference>
<dbReference type="InterPro" id="IPR002376">
    <property type="entry name" value="Formyl_transf_N"/>
</dbReference>
<dbReference type="OrthoDB" id="9806170at2"/>
<dbReference type="UniPathway" id="UPA00074">
    <property type="reaction ID" value="UER00126"/>
</dbReference>
<dbReference type="PROSITE" id="PS00373">
    <property type="entry name" value="GART"/>
    <property type="match status" value="1"/>
</dbReference>
<feature type="site" description="Raises pKa of active site His" evidence="6">
    <location>
        <position position="149"/>
    </location>
</feature>
<feature type="binding site" evidence="6">
    <location>
        <begin position="94"/>
        <end position="97"/>
    </location>
    <ligand>
        <name>(6R)-10-formyltetrahydrofolate</name>
        <dbReference type="ChEBI" id="CHEBI:195366"/>
    </ligand>
</feature>
<dbReference type="EMBL" id="SPDV01000001">
    <property type="protein sequence ID" value="TFI60159.1"/>
    <property type="molecule type" value="Genomic_DNA"/>
</dbReference>
<dbReference type="PANTHER" id="PTHR43369:SF2">
    <property type="entry name" value="PHOSPHORIBOSYLGLYCINAMIDE FORMYLTRANSFERASE"/>
    <property type="match status" value="1"/>
</dbReference>
<name>A0A4Y8ZYS9_9SPHN</name>
<keyword evidence="9" id="KW-1185">Reference proteome</keyword>
<sequence length="199" mass="22337">MAERQRIRVGVLLSGRGTNLAALSEYRRRQDRAYDLVLAASNVPEARGLVVARTLGLKTWARSHRDIARAEFDRLIDAELRRHDVEVVALAGYMRLLSPEFIRGWEGRILNIHPSLLPLYKGLDTHARALAAGDMWAGCSVHLVTDALDDGPVLAQARVRIRERDDAETLAARVLEEEHRLYPKALDEFCAELRGAAPR</sequence>
<keyword evidence="2 6" id="KW-0808">Transferase</keyword>